<protein>
    <submittedName>
        <fullName evidence="2">Glucuronosyltransferase</fullName>
    </submittedName>
</protein>
<reference evidence="2" key="1">
    <citation type="submission" date="2022-11" db="UniProtKB">
        <authorList>
            <consortium name="WormBaseParasite"/>
        </authorList>
    </citation>
    <scope>IDENTIFICATION</scope>
</reference>
<dbReference type="AlphaFoldDB" id="A0A914LKB0"/>
<evidence type="ECO:0000313" key="1">
    <source>
        <dbReference type="Proteomes" id="UP000887563"/>
    </source>
</evidence>
<name>A0A914LKB0_MELIC</name>
<proteinExistence type="predicted"/>
<accession>A0A914LKB0</accession>
<dbReference type="Proteomes" id="UP000887563">
    <property type="component" value="Unplaced"/>
</dbReference>
<dbReference type="WBParaSite" id="Minc3s00485g13135">
    <property type="protein sequence ID" value="Minc3s00485g13135"/>
    <property type="gene ID" value="Minc3s00485g13135"/>
</dbReference>
<keyword evidence="1" id="KW-1185">Reference proteome</keyword>
<evidence type="ECO:0000313" key="2">
    <source>
        <dbReference type="WBParaSite" id="Minc3s00485g13135"/>
    </source>
</evidence>
<sequence length="84" mass="9646">MWSSIMNTTLGLPIIETDSSVFHQLQPIEINCSNKKQVKKIAELYINGDDRLEQIQEIHRKNIEELIGVSGSFVEFLRESLSKN</sequence>
<organism evidence="1 2">
    <name type="scientific">Meloidogyne incognita</name>
    <name type="common">Southern root-knot nematode worm</name>
    <name type="synonym">Oxyuris incognita</name>
    <dbReference type="NCBI Taxonomy" id="6306"/>
    <lineage>
        <taxon>Eukaryota</taxon>
        <taxon>Metazoa</taxon>
        <taxon>Ecdysozoa</taxon>
        <taxon>Nematoda</taxon>
        <taxon>Chromadorea</taxon>
        <taxon>Rhabditida</taxon>
        <taxon>Tylenchina</taxon>
        <taxon>Tylenchomorpha</taxon>
        <taxon>Tylenchoidea</taxon>
        <taxon>Meloidogynidae</taxon>
        <taxon>Meloidogyninae</taxon>
        <taxon>Meloidogyne</taxon>
        <taxon>Meloidogyne incognita group</taxon>
    </lineage>
</organism>